<keyword evidence="2" id="KW-0472">Membrane</keyword>
<sequence length="315" mass="35714">MSQTPVPPQQQVQQQGELQGDLQHHEQQQQQQYYPPPNHHQQQQQQQYQQYQQYQLQQQMPQYQQQTNPMPQFQPQATVVEVIHVSPRGMWSSKMTLRILSVIFSIILIGVCAGTMDPWALIEFCPPAGIAFIWNIADTICLCVRRGHPGIHPGACVGVDLLLWLGYIVSVTLFALFGLDGAYYYGYYNYYNSLGGSSVSAYRAIFAFGILEILVHFTLFVIACYETHVRNRNSRAQQVIYIPAGSKGTIMYPPNFPMGQTYQQPQPTYTPNQPPMQQYQQYTAPQQNHLASSEVPTTTTSPPVVAPPQNQTVTN</sequence>
<dbReference type="PANTHER" id="PTHR24330:SF19">
    <property type="entry name" value="MEDIATOR OF RNA POLYMERASE II TRANSCRIPTION SUBUNIT 29"/>
    <property type="match status" value="1"/>
</dbReference>
<evidence type="ECO:0000256" key="1">
    <source>
        <dbReference type="SAM" id="MobiDB-lite"/>
    </source>
</evidence>
<feature type="compositionally biased region" description="Low complexity" evidence="1">
    <location>
        <begin position="28"/>
        <end position="46"/>
    </location>
</feature>
<feature type="region of interest" description="Disordered" evidence="1">
    <location>
        <begin position="262"/>
        <end position="315"/>
    </location>
</feature>
<dbReference type="InterPro" id="IPR052145">
    <property type="entry name" value="Mediator/Homeobox_domain"/>
</dbReference>
<feature type="transmembrane region" description="Helical" evidence="2">
    <location>
        <begin position="128"/>
        <end position="145"/>
    </location>
</feature>
<protein>
    <recommendedName>
        <fullName evidence="5">MARVEL domain-containing protein</fullName>
    </recommendedName>
</protein>
<dbReference type="EMBL" id="JAZAVK010000014">
    <property type="protein sequence ID" value="KAK7431049.1"/>
    <property type="molecule type" value="Genomic_DNA"/>
</dbReference>
<evidence type="ECO:0008006" key="5">
    <source>
        <dbReference type="Google" id="ProtNLM"/>
    </source>
</evidence>
<feature type="region of interest" description="Disordered" evidence="1">
    <location>
        <begin position="1"/>
        <end position="46"/>
    </location>
</feature>
<dbReference type="PANTHER" id="PTHR24330">
    <property type="entry name" value="HOMEOBOX PROTEIN BARH-LIKE"/>
    <property type="match status" value="1"/>
</dbReference>
<proteinExistence type="predicted"/>
<evidence type="ECO:0000256" key="2">
    <source>
        <dbReference type="SAM" id="Phobius"/>
    </source>
</evidence>
<feature type="transmembrane region" description="Helical" evidence="2">
    <location>
        <begin position="157"/>
        <end position="185"/>
    </location>
</feature>
<feature type="compositionally biased region" description="Low complexity" evidence="1">
    <location>
        <begin position="262"/>
        <end position="303"/>
    </location>
</feature>
<evidence type="ECO:0000313" key="3">
    <source>
        <dbReference type="EMBL" id="KAK7431049.1"/>
    </source>
</evidence>
<keyword evidence="4" id="KW-1185">Reference proteome</keyword>
<keyword evidence="2" id="KW-1133">Transmembrane helix</keyword>
<accession>A0ABR1IBZ1</accession>
<reference evidence="3 4" key="1">
    <citation type="journal article" date="2025" name="Microbiol. Resour. Announc.">
        <title>Draft genome sequences for Neonectria magnoliae and Neonectria punicea, canker pathogens of Liriodendron tulipifera and Acer saccharum in West Virginia.</title>
        <authorList>
            <person name="Petronek H.M."/>
            <person name="Kasson M.T."/>
            <person name="Metheny A.M."/>
            <person name="Stauder C.M."/>
            <person name="Lovett B."/>
            <person name="Lynch S.C."/>
            <person name="Garnas J.R."/>
            <person name="Kasson L.R."/>
            <person name="Stajich J.E."/>
        </authorList>
    </citation>
    <scope>NUCLEOTIDE SEQUENCE [LARGE SCALE GENOMIC DNA]</scope>
    <source>
        <strain evidence="3 4">NRRL 64651</strain>
    </source>
</reference>
<evidence type="ECO:0000313" key="4">
    <source>
        <dbReference type="Proteomes" id="UP001498421"/>
    </source>
</evidence>
<organism evidence="3 4">
    <name type="scientific">Neonectria magnoliae</name>
    <dbReference type="NCBI Taxonomy" id="2732573"/>
    <lineage>
        <taxon>Eukaryota</taxon>
        <taxon>Fungi</taxon>
        <taxon>Dikarya</taxon>
        <taxon>Ascomycota</taxon>
        <taxon>Pezizomycotina</taxon>
        <taxon>Sordariomycetes</taxon>
        <taxon>Hypocreomycetidae</taxon>
        <taxon>Hypocreales</taxon>
        <taxon>Nectriaceae</taxon>
        <taxon>Neonectria</taxon>
    </lineage>
</organism>
<name>A0ABR1IBZ1_9HYPO</name>
<comment type="caution">
    <text evidence="3">The sequence shown here is derived from an EMBL/GenBank/DDBJ whole genome shotgun (WGS) entry which is preliminary data.</text>
</comment>
<dbReference type="Proteomes" id="UP001498421">
    <property type="component" value="Unassembled WGS sequence"/>
</dbReference>
<feature type="transmembrane region" description="Helical" evidence="2">
    <location>
        <begin position="205"/>
        <end position="225"/>
    </location>
</feature>
<keyword evidence="2" id="KW-0812">Transmembrane</keyword>
<gene>
    <name evidence="3" type="ORF">QQZ08_002329</name>
</gene>
<feature type="transmembrane region" description="Helical" evidence="2">
    <location>
        <begin position="97"/>
        <end position="116"/>
    </location>
</feature>